<reference evidence="10 11" key="1">
    <citation type="submission" date="2018-04" db="EMBL/GenBank/DDBJ databases">
        <title>Thalassorhabdus spongiae gen. nov., sp. nov., isolated from a marine sponge in South-West Iceland.</title>
        <authorList>
            <person name="Knobloch S."/>
            <person name="Daussin A."/>
            <person name="Johannsson R."/>
            <person name="Marteinsson V.T."/>
        </authorList>
    </citation>
    <scope>NUCLEOTIDE SEQUENCE [LARGE SCALE GENOMIC DNA]</scope>
    <source>
        <strain evidence="10 11">Hp12</strain>
    </source>
</reference>
<feature type="binding site" evidence="8">
    <location>
        <position position="88"/>
    </location>
    <ligand>
        <name>Zn(2+)</name>
        <dbReference type="ChEBI" id="CHEBI:29105"/>
        <note>catalytic</note>
    </ligand>
</feature>
<comment type="cofactor">
    <cofactor evidence="8">
        <name>Zn(2+)</name>
        <dbReference type="ChEBI" id="CHEBI:29105"/>
    </cofactor>
    <text evidence="8">Binds 1 zinc ion per subunit.</text>
</comment>
<keyword evidence="6 8" id="KW-0862">Zinc</keyword>
<comment type="subunit">
    <text evidence="2 8">Homodimer.</text>
</comment>
<proteinExistence type="inferred from homology"/>
<dbReference type="Pfam" id="PF00383">
    <property type="entry name" value="dCMP_cyt_deam_1"/>
    <property type="match status" value="1"/>
</dbReference>
<comment type="function">
    <text evidence="8">Catalyzes the deamination of adenosine to inosine at the wobble position 34 of tRNA(Arg2).</text>
</comment>
<dbReference type="PROSITE" id="PS00903">
    <property type="entry name" value="CYT_DCMP_DEAMINASES_1"/>
    <property type="match status" value="1"/>
</dbReference>
<evidence type="ECO:0000256" key="7">
    <source>
        <dbReference type="ARBA" id="ARBA00048045"/>
    </source>
</evidence>
<dbReference type="Gene3D" id="3.40.140.10">
    <property type="entry name" value="Cytidine Deaminase, domain 2"/>
    <property type="match status" value="1"/>
</dbReference>
<feature type="binding site" evidence="8">
    <location>
        <position position="85"/>
    </location>
    <ligand>
        <name>Zn(2+)</name>
        <dbReference type="ChEBI" id="CHEBI:29105"/>
        <note>catalytic</note>
    </ligand>
</feature>
<dbReference type="PROSITE" id="PS51747">
    <property type="entry name" value="CYT_DCMP_DEAMINASES_2"/>
    <property type="match status" value="1"/>
</dbReference>
<sequence length="166" mass="18397">MTSQDEHWMRHVISLARNADQMGEVPVAAVLISDDNQIIAENWNQPISSCDPTAHAEIKVLQQAGKKLQNYRLLNTTLYVTMEPCIMCVGALIHARVSRVVFGAYEYKTGAAGSVENLFQSAASNFQIEVDGGVLAPECSQLISDFFARRRLEKRAEKLAARTSKN</sequence>
<evidence type="ECO:0000256" key="1">
    <source>
        <dbReference type="ARBA" id="ARBA00010669"/>
    </source>
</evidence>
<dbReference type="AlphaFoldDB" id="A0A2V1GN35"/>
<evidence type="ECO:0000256" key="4">
    <source>
        <dbReference type="ARBA" id="ARBA00022723"/>
    </source>
</evidence>
<dbReference type="HAMAP" id="MF_00972">
    <property type="entry name" value="tRNA_aden_deaminase"/>
    <property type="match status" value="1"/>
</dbReference>
<comment type="catalytic activity">
    <reaction evidence="7 8">
        <text>adenosine(34) in tRNA + H2O + H(+) = inosine(34) in tRNA + NH4(+)</text>
        <dbReference type="Rhea" id="RHEA:43168"/>
        <dbReference type="Rhea" id="RHEA-COMP:10373"/>
        <dbReference type="Rhea" id="RHEA-COMP:10374"/>
        <dbReference type="ChEBI" id="CHEBI:15377"/>
        <dbReference type="ChEBI" id="CHEBI:15378"/>
        <dbReference type="ChEBI" id="CHEBI:28938"/>
        <dbReference type="ChEBI" id="CHEBI:74411"/>
        <dbReference type="ChEBI" id="CHEBI:82852"/>
        <dbReference type="EC" id="3.5.4.33"/>
    </reaction>
</comment>
<evidence type="ECO:0000256" key="6">
    <source>
        <dbReference type="ARBA" id="ARBA00022833"/>
    </source>
</evidence>
<evidence type="ECO:0000313" key="11">
    <source>
        <dbReference type="Proteomes" id="UP000244906"/>
    </source>
</evidence>
<name>A0A2V1GN35_9GAMM</name>
<evidence type="ECO:0000256" key="8">
    <source>
        <dbReference type="HAMAP-Rule" id="MF_00972"/>
    </source>
</evidence>
<dbReference type="Proteomes" id="UP000244906">
    <property type="component" value="Unassembled WGS sequence"/>
</dbReference>
<dbReference type="InterPro" id="IPR016193">
    <property type="entry name" value="Cytidine_deaminase-like"/>
</dbReference>
<keyword evidence="11" id="KW-1185">Reference proteome</keyword>
<gene>
    <name evidence="8" type="primary">tadA</name>
    <name evidence="10" type="ORF">DC094_21470</name>
</gene>
<dbReference type="InterPro" id="IPR002125">
    <property type="entry name" value="CMP_dCMP_dom"/>
</dbReference>
<accession>A0A2V1GN35</accession>
<feature type="binding site" evidence="8">
    <location>
        <position position="55"/>
    </location>
    <ligand>
        <name>Zn(2+)</name>
        <dbReference type="ChEBI" id="CHEBI:29105"/>
        <note>catalytic</note>
    </ligand>
</feature>
<dbReference type="NCBIfam" id="NF008113">
    <property type="entry name" value="PRK10860.1"/>
    <property type="match status" value="1"/>
</dbReference>
<keyword evidence="4 8" id="KW-0479">Metal-binding</keyword>
<protein>
    <recommendedName>
        <fullName evidence="8">tRNA-specific adenosine deaminase</fullName>
        <ecNumber evidence="8">3.5.4.33</ecNumber>
    </recommendedName>
</protein>
<dbReference type="InterPro" id="IPR016192">
    <property type="entry name" value="APOBEC/CMP_deaminase_Zn-bd"/>
</dbReference>
<dbReference type="EMBL" id="QDDL01000017">
    <property type="protein sequence ID" value="PVZ62940.1"/>
    <property type="molecule type" value="Genomic_DNA"/>
</dbReference>
<evidence type="ECO:0000259" key="9">
    <source>
        <dbReference type="PROSITE" id="PS51747"/>
    </source>
</evidence>
<dbReference type="InterPro" id="IPR028883">
    <property type="entry name" value="tRNA_aden_deaminase"/>
</dbReference>
<keyword evidence="5 8" id="KW-0378">Hydrolase</keyword>
<evidence type="ECO:0000256" key="3">
    <source>
        <dbReference type="ARBA" id="ARBA00022694"/>
    </source>
</evidence>
<evidence type="ECO:0000256" key="2">
    <source>
        <dbReference type="ARBA" id="ARBA00011738"/>
    </source>
</evidence>
<feature type="active site" description="Proton donor" evidence="8">
    <location>
        <position position="57"/>
    </location>
</feature>
<dbReference type="GO" id="GO:0002100">
    <property type="term" value="P:tRNA wobble adenosine to inosine editing"/>
    <property type="evidence" value="ECO:0007669"/>
    <property type="project" value="UniProtKB-UniRule"/>
</dbReference>
<organism evidence="10 11">
    <name type="scientific">Pelagibaculum spongiae</name>
    <dbReference type="NCBI Taxonomy" id="2080658"/>
    <lineage>
        <taxon>Bacteria</taxon>
        <taxon>Pseudomonadati</taxon>
        <taxon>Pseudomonadota</taxon>
        <taxon>Gammaproteobacteria</taxon>
        <taxon>Oceanospirillales</taxon>
        <taxon>Pelagibaculum</taxon>
    </lineage>
</organism>
<dbReference type="FunFam" id="3.40.140.10:FF:000005">
    <property type="entry name" value="tRNA-specific adenosine deaminase"/>
    <property type="match status" value="1"/>
</dbReference>
<keyword evidence="3 8" id="KW-0819">tRNA processing</keyword>
<dbReference type="GO" id="GO:0052717">
    <property type="term" value="F:tRNA-specific adenosine-34 deaminase activity"/>
    <property type="evidence" value="ECO:0007669"/>
    <property type="project" value="UniProtKB-UniRule"/>
</dbReference>
<dbReference type="PANTHER" id="PTHR11079">
    <property type="entry name" value="CYTOSINE DEAMINASE FAMILY MEMBER"/>
    <property type="match status" value="1"/>
</dbReference>
<dbReference type="SUPFAM" id="SSF53927">
    <property type="entry name" value="Cytidine deaminase-like"/>
    <property type="match status" value="1"/>
</dbReference>
<dbReference type="PANTHER" id="PTHR11079:SF202">
    <property type="entry name" value="TRNA-SPECIFIC ADENOSINE DEAMINASE"/>
    <property type="match status" value="1"/>
</dbReference>
<dbReference type="EC" id="3.5.4.33" evidence="8"/>
<dbReference type="CDD" id="cd01285">
    <property type="entry name" value="nucleoside_deaminase"/>
    <property type="match status" value="1"/>
</dbReference>
<evidence type="ECO:0000313" key="10">
    <source>
        <dbReference type="EMBL" id="PVZ62940.1"/>
    </source>
</evidence>
<dbReference type="RefSeq" id="WP_116689178.1">
    <property type="nucleotide sequence ID" value="NZ_CAWNYD010000017.1"/>
</dbReference>
<comment type="caution">
    <text evidence="10">The sequence shown here is derived from an EMBL/GenBank/DDBJ whole genome shotgun (WGS) entry which is preliminary data.</text>
</comment>
<dbReference type="GO" id="GO:0008270">
    <property type="term" value="F:zinc ion binding"/>
    <property type="evidence" value="ECO:0007669"/>
    <property type="project" value="UniProtKB-UniRule"/>
</dbReference>
<evidence type="ECO:0000256" key="5">
    <source>
        <dbReference type="ARBA" id="ARBA00022801"/>
    </source>
</evidence>
<comment type="similarity">
    <text evidence="1">Belongs to the cytidine and deoxycytidylate deaminase family. ADAT2 subfamily.</text>
</comment>
<feature type="domain" description="CMP/dCMP-type deaminase" evidence="9">
    <location>
        <begin position="3"/>
        <end position="116"/>
    </location>
</feature>
<dbReference type="OrthoDB" id="9802676at2"/>